<dbReference type="GO" id="GO:0046872">
    <property type="term" value="F:metal ion binding"/>
    <property type="evidence" value="ECO:0007669"/>
    <property type="project" value="UniProtKB-KW"/>
</dbReference>
<keyword evidence="9" id="KW-0598">Phosphotransferase system</keyword>
<evidence type="ECO:0000256" key="11">
    <source>
        <dbReference type="ARBA" id="ARBA00022842"/>
    </source>
</evidence>
<evidence type="ECO:0000256" key="4">
    <source>
        <dbReference type="ARBA" id="ARBA00022448"/>
    </source>
</evidence>
<keyword evidence="10 16" id="KW-0479">Metal-binding</keyword>
<dbReference type="STRING" id="317010.RU96_GL000578"/>
<dbReference type="CDD" id="cd00215">
    <property type="entry name" value="PTS_IIA_lac"/>
    <property type="match status" value="1"/>
</dbReference>
<keyword evidence="8" id="KW-0808">Transferase</keyword>
<dbReference type="EMBL" id="JXKG01000013">
    <property type="protein sequence ID" value="OJG14824.1"/>
    <property type="molecule type" value="Genomic_DNA"/>
</dbReference>
<dbReference type="GO" id="GO:0016740">
    <property type="term" value="F:transferase activity"/>
    <property type="evidence" value="ECO:0007669"/>
    <property type="project" value="UniProtKB-KW"/>
</dbReference>
<comment type="subunit">
    <text evidence="2">Homotrimer.</text>
</comment>
<evidence type="ECO:0000256" key="6">
    <source>
        <dbReference type="ARBA" id="ARBA00022553"/>
    </source>
</evidence>
<dbReference type="InterPro" id="IPR003188">
    <property type="entry name" value="PTS_IIA_lac/cel"/>
</dbReference>
<feature type="binding site" evidence="16">
    <location>
        <position position="74"/>
    </location>
    <ligand>
        <name>Mg(2+)</name>
        <dbReference type="ChEBI" id="CHEBI:18420"/>
        <note>ligand shared between all trimeric partners</note>
    </ligand>
</feature>
<dbReference type="PIRSF" id="PIRSF000699">
    <property type="entry name" value="PTS_IILac_III"/>
    <property type="match status" value="1"/>
</dbReference>
<dbReference type="PROSITE" id="PS51095">
    <property type="entry name" value="PTS_EIIA_TYPE_3"/>
    <property type="match status" value="1"/>
</dbReference>
<dbReference type="PANTHER" id="PTHR34382:SF9">
    <property type="entry name" value="PHOSPHOTRANSFERASE SYSTEM SUGAR-SPECIFIC EII COMPONENT"/>
    <property type="match status" value="1"/>
</dbReference>
<evidence type="ECO:0000313" key="19">
    <source>
        <dbReference type="Proteomes" id="UP000182835"/>
    </source>
</evidence>
<dbReference type="Proteomes" id="UP000182835">
    <property type="component" value="Unassembled WGS sequence"/>
</dbReference>
<proteinExistence type="predicted"/>
<evidence type="ECO:0000256" key="7">
    <source>
        <dbReference type="ARBA" id="ARBA00022597"/>
    </source>
</evidence>
<keyword evidence="7" id="KW-0762">Sugar transport</keyword>
<comment type="cofactor">
    <cofactor evidence="16">
        <name>Mg(2+)</name>
        <dbReference type="ChEBI" id="CHEBI:18420"/>
    </cofactor>
    <text evidence="16">Binds 1 Mg(2+) ion per trimer.</text>
</comment>
<evidence type="ECO:0000256" key="15">
    <source>
        <dbReference type="PIRSR" id="PIRSR000699-1"/>
    </source>
</evidence>
<evidence type="ECO:0000256" key="17">
    <source>
        <dbReference type="PROSITE-ProRule" id="PRU00418"/>
    </source>
</evidence>
<evidence type="ECO:0000256" key="1">
    <source>
        <dbReference type="ARBA" id="ARBA00004496"/>
    </source>
</evidence>
<dbReference type="PANTHER" id="PTHR34382">
    <property type="entry name" value="PTS SYSTEM N,N'-DIACETYLCHITOBIOSE-SPECIFIC EIIA COMPONENT"/>
    <property type="match status" value="1"/>
</dbReference>
<protein>
    <recommendedName>
        <fullName evidence="3">PTS system lactose-specific EIIA component</fullName>
    </recommendedName>
    <alternativeName>
        <fullName evidence="12">EIIA-Lac</fullName>
    </alternativeName>
    <alternativeName>
        <fullName evidence="14">EIII-Lac</fullName>
    </alternativeName>
    <alternativeName>
        <fullName evidence="13">Lactose-specific phosphotransferase enzyme IIA component</fullName>
    </alternativeName>
</protein>
<comment type="caution">
    <text evidence="18">The sequence shown here is derived from an EMBL/GenBank/DDBJ whole genome shotgun (WGS) entry which is preliminary data.</text>
</comment>
<organism evidence="18 19">
    <name type="scientific">Enterococcus canintestini</name>
    <dbReference type="NCBI Taxonomy" id="317010"/>
    <lineage>
        <taxon>Bacteria</taxon>
        <taxon>Bacillati</taxon>
        <taxon>Bacillota</taxon>
        <taxon>Bacilli</taxon>
        <taxon>Lactobacillales</taxon>
        <taxon>Enterococcaceae</taxon>
        <taxon>Enterococcus</taxon>
    </lineage>
</organism>
<keyword evidence="11 16" id="KW-0460">Magnesium</keyword>
<dbReference type="GO" id="GO:0009401">
    <property type="term" value="P:phosphoenolpyruvate-dependent sugar phosphotransferase system"/>
    <property type="evidence" value="ECO:0007669"/>
    <property type="project" value="UniProtKB-KW"/>
</dbReference>
<reference evidence="18 19" key="1">
    <citation type="submission" date="2014-12" db="EMBL/GenBank/DDBJ databases">
        <title>Draft genome sequences of 29 type strains of Enterococci.</title>
        <authorList>
            <person name="Zhong Z."/>
            <person name="Sun Z."/>
            <person name="Liu W."/>
            <person name="Zhang W."/>
            <person name="Zhang H."/>
        </authorList>
    </citation>
    <scope>NUCLEOTIDE SEQUENCE [LARGE SCALE GENOMIC DNA]</scope>
    <source>
        <strain evidence="18 19">DSM 21207</strain>
    </source>
</reference>
<evidence type="ECO:0000313" key="18">
    <source>
        <dbReference type="EMBL" id="OJG14824.1"/>
    </source>
</evidence>
<dbReference type="InterPro" id="IPR036542">
    <property type="entry name" value="PTS_IIA_lac/cel_sf"/>
</dbReference>
<dbReference type="Gene3D" id="1.20.58.80">
    <property type="entry name" value="Phosphotransferase system, lactose/cellobiose-type IIA subunit"/>
    <property type="match status" value="1"/>
</dbReference>
<keyword evidence="4" id="KW-0813">Transport</keyword>
<feature type="active site" description="Tele-phosphohistidine intermediate" evidence="15">
    <location>
        <position position="71"/>
    </location>
</feature>
<evidence type="ECO:0000256" key="10">
    <source>
        <dbReference type="ARBA" id="ARBA00022723"/>
    </source>
</evidence>
<evidence type="ECO:0000256" key="13">
    <source>
        <dbReference type="ARBA" id="ARBA00031467"/>
    </source>
</evidence>
<evidence type="ECO:0000256" key="16">
    <source>
        <dbReference type="PIRSR" id="PIRSR000699-2"/>
    </source>
</evidence>
<evidence type="ECO:0000256" key="14">
    <source>
        <dbReference type="ARBA" id="ARBA00032708"/>
    </source>
</evidence>
<evidence type="ECO:0000256" key="12">
    <source>
        <dbReference type="ARBA" id="ARBA00030293"/>
    </source>
</evidence>
<evidence type="ECO:0000256" key="2">
    <source>
        <dbReference type="ARBA" id="ARBA00011233"/>
    </source>
</evidence>
<gene>
    <name evidence="18" type="ORF">RU96_GL000578</name>
</gene>
<evidence type="ECO:0000256" key="8">
    <source>
        <dbReference type="ARBA" id="ARBA00022679"/>
    </source>
</evidence>
<sequence>MIGFEIVAYSGDARSKLLTLLKEAKLGNFTEVQPTIEIVDDLLKKAHESQTKMLATEAGGEEVELGFIFVHGQDHLMTTLLLRDVVMDMIELYQRTNV</sequence>
<dbReference type="AlphaFoldDB" id="A0A1L8R4Z6"/>
<evidence type="ECO:0000256" key="3">
    <source>
        <dbReference type="ARBA" id="ARBA00014322"/>
    </source>
</evidence>
<accession>A0A1L8R4Z6</accession>
<name>A0A1L8R4Z6_9ENTE</name>
<feature type="modified residue" description="Phosphohistidine; by HPr" evidence="17">
    <location>
        <position position="71"/>
    </location>
</feature>
<keyword evidence="6" id="KW-0597">Phosphoprotein</keyword>
<evidence type="ECO:0000256" key="5">
    <source>
        <dbReference type="ARBA" id="ARBA00022490"/>
    </source>
</evidence>
<keyword evidence="5" id="KW-0963">Cytoplasm</keyword>
<dbReference type="Pfam" id="PF02255">
    <property type="entry name" value="PTS_IIA"/>
    <property type="match status" value="1"/>
</dbReference>
<comment type="subcellular location">
    <subcellularLocation>
        <location evidence="1">Cytoplasm</location>
    </subcellularLocation>
</comment>
<dbReference type="SUPFAM" id="SSF46973">
    <property type="entry name" value="Enzyme IIa from lactose specific PTS, IIa-lac"/>
    <property type="match status" value="1"/>
</dbReference>
<dbReference type="GO" id="GO:0005737">
    <property type="term" value="C:cytoplasm"/>
    <property type="evidence" value="ECO:0007669"/>
    <property type="project" value="UniProtKB-SubCell"/>
</dbReference>
<evidence type="ECO:0000256" key="9">
    <source>
        <dbReference type="ARBA" id="ARBA00022683"/>
    </source>
</evidence>